<feature type="domain" description="Large ribosomal subunit protein uL2 C-terminal" evidence="5">
    <location>
        <begin position="188"/>
        <end position="324"/>
    </location>
</feature>
<dbReference type="AlphaFoldDB" id="A0A5J4NSG3"/>
<feature type="transmembrane region" description="Helical" evidence="4">
    <location>
        <begin position="12"/>
        <end position="30"/>
    </location>
</feature>
<keyword evidence="3" id="KW-0687">Ribonucleoprotein</keyword>
<dbReference type="Gene3D" id="2.30.30.30">
    <property type="match status" value="1"/>
</dbReference>
<dbReference type="EMBL" id="QNGE01001113">
    <property type="protein sequence ID" value="KAA3678409.1"/>
    <property type="molecule type" value="Genomic_DNA"/>
</dbReference>
<comment type="caution">
    <text evidence="7">The sequence shown here is derived from an EMBL/GenBank/DDBJ whole genome shotgun (WGS) entry which is preliminary data.</text>
</comment>
<dbReference type="Proteomes" id="UP000324629">
    <property type="component" value="Unassembled WGS sequence"/>
</dbReference>
<dbReference type="InterPro" id="IPR008991">
    <property type="entry name" value="Translation_prot_SH3-like_sf"/>
</dbReference>
<reference evidence="7 8" key="1">
    <citation type="journal article" date="2019" name="Gigascience">
        <title>Whole-genome sequence of the oriental lung fluke Paragonimus westermani.</title>
        <authorList>
            <person name="Oey H."/>
            <person name="Zakrzewski M."/>
            <person name="Narain K."/>
            <person name="Devi K.R."/>
            <person name="Agatsuma T."/>
            <person name="Nawaratna S."/>
            <person name="Gobert G.N."/>
            <person name="Jones M.K."/>
            <person name="Ragan M.A."/>
            <person name="McManus D.P."/>
            <person name="Krause L."/>
        </authorList>
    </citation>
    <scope>NUCLEOTIDE SEQUENCE [LARGE SCALE GENOMIC DNA]</scope>
    <source>
        <strain evidence="7 8">IND2009</strain>
    </source>
</reference>
<dbReference type="PANTHER" id="PTHR13691:SF73">
    <property type="entry name" value="LARGE RIBOSOMAL SUBUNIT PROTEIN UL2M"/>
    <property type="match status" value="1"/>
</dbReference>
<sequence length="395" mass="44896">MWSNFQLSPSHLFVITILVMVFALFVRNVWIQPVGFFKHSVKLCSWPFVRDLCTTGALLRNPGIQYPYPLSNQWAVRRVIDPDQYTIEALPIVRTGGRGPDGIIKYKHRTTGLNRPWFMVDYNYSRHLSTGEVHKEIVLKIVRNWWRTPFLALVASGEVKRWIVATKNMQPGDIVRSHVEIPFIPVSPHEGDAHPVGSLPVGTTVCLIELHPGEGALRCRAAGTSATIIRRGKLVGDVNAPIPQTMADVTDEQIVVLRDNGTKKLMRLLPECMVVVGQVSNTEHNKEKYSKFGEKYWHGIKQRSGLWQRKTGRFGRKIRPLGPPLDFVIPTAPSGQMVIKCTLPETPEFDRQKERQLFAELNTRSQSPIQPVPKPYNGLPDRQPRFCWSAWTSVR</sequence>
<dbReference type="GO" id="GO:0003723">
    <property type="term" value="F:RNA binding"/>
    <property type="evidence" value="ECO:0007669"/>
    <property type="project" value="TreeGrafter"/>
</dbReference>
<evidence type="ECO:0000259" key="5">
    <source>
        <dbReference type="SMART" id="SM01382"/>
    </source>
</evidence>
<gene>
    <name evidence="7" type="ORF">DEA37_0006349</name>
</gene>
<feature type="domain" description="Large ribosomal subunit protein uL2 RNA-binding" evidence="6">
    <location>
        <begin position="97"/>
        <end position="177"/>
    </location>
</feature>
<evidence type="ECO:0000259" key="6">
    <source>
        <dbReference type="SMART" id="SM01383"/>
    </source>
</evidence>
<dbReference type="GO" id="GO:0032543">
    <property type="term" value="P:mitochondrial translation"/>
    <property type="evidence" value="ECO:0007669"/>
    <property type="project" value="TreeGrafter"/>
</dbReference>
<keyword evidence="4" id="KW-0812">Transmembrane</keyword>
<dbReference type="PANTHER" id="PTHR13691">
    <property type="entry name" value="RIBOSOMAL PROTEIN L2"/>
    <property type="match status" value="1"/>
</dbReference>
<dbReference type="SMART" id="SM01383">
    <property type="entry name" value="Ribosomal_L2"/>
    <property type="match status" value="1"/>
</dbReference>
<dbReference type="InterPro" id="IPR012340">
    <property type="entry name" value="NA-bd_OB-fold"/>
</dbReference>
<keyword evidence="2 7" id="KW-0689">Ribosomal protein</keyword>
<dbReference type="InterPro" id="IPR002171">
    <property type="entry name" value="Ribosomal_uL2"/>
</dbReference>
<dbReference type="InterPro" id="IPR014722">
    <property type="entry name" value="Rib_uL2_dom2"/>
</dbReference>
<evidence type="ECO:0000313" key="7">
    <source>
        <dbReference type="EMBL" id="KAA3678409.1"/>
    </source>
</evidence>
<dbReference type="Pfam" id="PF00181">
    <property type="entry name" value="Ribosomal_L2_N"/>
    <property type="match status" value="1"/>
</dbReference>
<keyword evidence="4" id="KW-0472">Membrane</keyword>
<evidence type="ECO:0000313" key="8">
    <source>
        <dbReference type="Proteomes" id="UP000324629"/>
    </source>
</evidence>
<dbReference type="SMART" id="SM01382">
    <property type="entry name" value="Ribosomal_L2_C"/>
    <property type="match status" value="1"/>
</dbReference>
<evidence type="ECO:0000256" key="2">
    <source>
        <dbReference type="ARBA" id="ARBA00022980"/>
    </source>
</evidence>
<dbReference type="SUPFAM" id="SSF50104">
    <property type="entry name" value="Translation proteins SH3-like domain"/>
    <property type="match status" value="1"/>
</dbReference>
<organism evidence="7 8">
    <name type="scientific">Paragonimus westermani</name>
    <dbReference type="NCBI Taxonomy" id="34504"/>
    <lineage>
        <taxon>Eukaryota</taxon>
        <taxon>Metazoa</taxon>
        <taxon>Spiralia</taxon>
        <taxon>Lophotrochozoa</taxon>
        <taxon>Platyhelminthes</taxon>
        <taxon>Trematoda</taxon>
        <taxon>Digenea</taxon>
        <taxon>Plagiorchiida</taxon>
        <taxon>Troglotremata</taxon>
        <taxon>Troglotrematidae</taxon>
        <taxon>Paragonimus</taxon>
    </lineage>
</organism>
<protein>
    <submittedName>
        <fullName evidence="7">Large subunit ribosomal protein L2</fullName>
    </submittedName>
</protein>
<dbReference type="Pfam" id="PF03947">
    <property type="entry name" value="Ribosomal_L2_C"/>
    <property type="match status" value="1"/>
</dbReference>
<accession>A0A5J4NSG3</accession>
<comment type="similarity">
    <text evidence="1">Belongs to the universal ribosomal protein uL2 family.</text>
</comment>
<name>A0A5J4NSG3_9TREM</name>
<dbReference type="GO" id="GO:0003735">
    <property type="term" value="F:structural constituent of ribosome"/>
    <property type="evidence" value="ECO:0007669"/>
    <property type="project" value="InterPro"/>
</dbReference>
<evidence type="ECO:0000256" key="1">
    <source>
        <dbReference type="ARBA" id="ARBA00005636"/>
    </source>
</evidence>
<dbReference type="SUPFAM" id="SSF50249">
    <property type="entry name" value="Nucleic acid-binding proteins"/>
    <property type="match status" value="1"/>
</dbReference>
<evidence type="ECO:0000256" key="4">
    <source>
        <dbReference type="SAM" id="Phobius"/>
    </source>
</evidence>
<evidence type="ECO:0000256" key="3">
    <source>
        <dbReference type="ARBA" id="ARBA00023274"/>
    </source>
</evidence>
<keyword evidence="4" id="KW-1133">Transmembrane helix</keyword>
<keyword evidence="8" id="KW-1185">Reference proteome</keyword>
<dbReference type="InterPro" id="IPR022666">
    <property type="entry name" value="Ribosomal_uL2_RNA-bd_dom"/>
</dbReference>
<dbReference type="InterPro" id="IPR022669">
    <property type="entry name" value="Ribosomal_uL2_C"/>
</dbReference>
<proteinExistence type="inferred from homology"/>
<dbReference type="GO" id="GO:0005762">
    <property type="term" value="C:mitochondrial large ribosomal subunit"/>
    <property type="evidence" value="ECO:0007669"/>
    <property type="project" value="TreeGrafter"/>
</dbReference>
<dbReference type="Gene3D" id="2.40.50.140">
    <property type="entry name" value="Nucleic acid-binding proteins"/>
    <property type="match status" value="1"/>
</dbReference>